<dbReference type="GO" id="GO:0002188">
    <property type="term" value="P:translation reinitiation"/>
    <property type="evidence" value="ECO:0007669"/>
    <property type="project" value="TreeGrafter"/>
</dbReference>
<protein>
    <recommendedName>
        <fullName evidence="5">eIF3a PCI domain-containing protein</fullName>
    </recommendedName>
</protein>
<evidence type="ECO:0000313" key="6">
    <source>
        <dbReference type="EMBL" id="EFN57626.1"/>
    </source>
</evidence>
<dbReference type="STRING" id="554065.E1Z8K8"/>
<dbReference type="eggNOG" id="KOG2072">
    <property type="taxonomic scope" value="Eukaryota"/>
</dbReference>
<organism evidence="7">
    <name type="scientific">Chlorella variabilis</name>
    <name type="common">Green alga</name>
    <dbReference type="NCBI Taxonomy" id="554065"/>
    <lineage>
        <taxon>Eukaryota</taxon>
        <taxon>Viridiplantae</taxon>
        <taxon>Chlorophyta</taxon>
        <taxon>core chlorophytes</taxon>
        <taxon>Trebouxiophyceae</taxon>
        <taxon>Chlorellales</taxon>
        <taxon>Chlorellaceae</taxon>
        <taxon>Chlorella clade</taxon>
        <taxon>Chlorella</taxon>
    </lineage>
</organism>
<dbReference type="GO" id="GO:0001732">
    <property type="term" value="P:formation of cytoplasmic translation initiation complex"/>
    <property type="evidence" value="ECO:0007669"/>
    <property type="project" value="TreeGrafter"/>
</dbReference>
<keyword evidence="7" id="KW-1185">Reference proteome</keyword>
<dbReference type="OrthoDB" id="18884at2759"/>
<evidence type="ECO:0000256" key="4">
    <source>
        <dbReference type="SAM" id="MobiDB-lite"/>
    </source>
</evidence>
<evidence type="ECO:0000256" key="2">
    <source>
        <dbReference type="ARBA" id="ARBA00022540"/>
    </source>
</evidence>
<proteinExistence type="predicted"/>
<feature type="domain" description="eIF3a PCI" evidence="5">
    <location>
        <begin position="18"/>
        <end position="193"/>
    </location>
</feature>
<dbReference type="InParanoid" id="E1Z8K8"/>
<dbReference type="GO" id="GO:0043614">
    <property type="term" value="C:multi-eIF complex"/>
    <property type="evidence" value="ECO:0007669"/>
    <property type="project" value="TreeGrafter"/>
</dbReference>
<feature type="region of interest" description="Disordered" evidence="4">
    <location>
        <begin position="219"/>
        <end position="261"/>
    </location>
</feature>
<feature type="compositionally biased region" description="Low complexity" evidence="4">
    <location>
        <begin position="251"/>
        <end position="261"/>
    </location>
</feature>
<keyword evidence="2" id="KW-0396">Initiation factor</keyword>
<dbReference type="KEGG" id="cvr:CHLNCDRAFT_21333"/>
<evidence type="ECO:0000256" key="1">
    <source>
        <dbReference type="ARBA" id="ARBA00022490"/>
    </source>
</evidence>
<evidence type="ECO:0000313" key="7">
    <source>
        <dbReference type="Proteomes" id="UP000008141"/>
    </source>
</evidence>
<dbReference type="PANTHER" id="PTHR14005">
    <property type="entry name" value="EUKARYOTIC TRANSLATION INITIATION FACTOR 3, THETA SUBUNIT"/>
    <property type="match status" value="1"/>
</dbReference>
<dbReference type="PANTHER" id="PTHR14005:SF0">
    <property type="entry name" value="EUKARYOTIC TRANSLATION INITIATION FACTOR 3 SUBUNIT A"/>
    <property type="match status" value="1"/>
</dbReference>
<accession>E1Z8K8</accession>
<dbReference type="Proteomes" id="UP000008141">
    <property type="component" value="Unassembled WGS sequence"/>
</dbReference>
<gene>
    <name evidence="6" type="ORF">CHLNCDRAFT_21333</name>
</gene>
<name>E1Z8K8_CHLVA</name>
<reference evidence="6 7" key="1">
    <citation type="journal article" date="2010" name="Plant Cell">
        <title>The Chlorella variabilis NC64A genome reveals adaptation to photosymbiosis, coevolution with viruses, and cryptic sex.</title>
        <authorList>
            <person name="Blanc G."/>
            <person name="Duncan G."/>
            <person name="Agarkova I."/>
            <person name="Borodovsky M."/>
            <person name="Gurnon J."/>
            <person name="Kuo A."/>
            <person name="Lindquist E."/>
            <person name="Lucas S."/>
            <person name="Pangilinan J."/>
            <person name="Polle J."/>
            <person name="Salamov A."/>
            <person name="Terry A."/>
            <person name="Yamada T."/>
            <person name="Dunigan D.D."/>
            <person name="Grigoriev I.V."/>
            <person name="Claverie J.M."/>
            <person name="Van Etten J.L."/>
        </authorList>
    </citation>
    <scope>NUCLEOTIDE SEQUENCE [LARGE SCALE GENOMIC DNA]</scope>
    <source>
        <strain evidence="6 7">NC64A</strain>
    </source>
</reference>
<dbReference type="InterPro" id="IPR054711">
    <property type="entry name" value="eIF3a_PCI_TPR-like"/>
</dbReference>
<dbReference type="InterPro" id="IPR027512">
    <property type="entry name" value="EIF3A"/>
</dbReference>
<sequence length="273" mass="30055">MAGRGGFFRGGAPSLRPESAIKRADELLSVGQKQNALQTLHDTITNKRQQRNWTKALEQVMFKYIDICVDMKQGRKCKDALINYRNACQQVNVGSLEDVIKYLLQVASQRAEEASKAAEAKLDAVEDLEAEASPEEMMLSYVSGEKSKDRTDREMVTPWFKFLWESYRNVLDILRNNSRLEALYSMATSRACQVRRWRHGAIARHGCCSAVPAAAGGSTGRQQPVVALPPPGLSPPLPRAPCPPRVPLPPRSSAWRTSAPPSSAACATLCATT</sequence>
<dbReference type="OMA" id="TEWEICK"/>
<dbReference type="GO" id="GO:0071540">
    <property type="term" value="C:eukaryotic translation initiation factor 3 complex, eIF3e"/>
    <property type="evidence" value="ECO:0007669"/>
    <property type="project" value="TreeGrafter"/>
</dbReference>
<keyword evidence="3" id="KW-0648">Protein biosynthesis</keyword>
<evidence type="ECO:0000259" key="5">
    <source>
        <dbReference type="Pfam" id="PF22591"/>
    </source>
</evidence>
<evidence type="ECO:0000256" key="3">
    <source>
        <dbReference type="ARBA" id="ARBA00022917"/>
    </source>
</evidence>
<dbReference type="GO" id="GO:0003729">
    <property type="term" value="F:mRNA binding"/>
    <property type="evidence" value="ECO:0007669"/>
    <property type="project" value="TreeGrafter"/>
</dbReference>
<dbReference type="Pfam" id="PF22591">
    <property type="entry name" value="eIF3a_PCI_TPR-like"/>
    <property type="match status" value="1"/>
</dbReference>
<dbReference type="EMBL" id="GL433839">
    <property type="protein sequence ID" value="EFN57626.1"/>
    <property type="molecule type" value="Genomic_DNA"/>
</dbReference>
<dbReference type="RefSeq" id="XP_005849728.1">
    <property type="nucleotide sequence ID" value="XM_005849666.1"/>
</dbReference>
<feature type="compositionally biased region" description="Pro residues" evidence="4">
    <location>
        <begin position="227"/>
        <end position="250"/>
    </location>
</feature>
<dbReference type="GO" id="GO:0003743">
    <property type="term" value="F:translation initiation factor activity"/>
    <property type="evidence" value="ECO:0007669"/>
    <property type="project" value="UniProtKB-KW"/>
</dbReference>
<keyword evidence="1" id="KW-0963">Cytoplasm</keyword>
<dbReference type="GO" id="GO:0071541">
    <property type="term" value="C:eukaryotic translation initiation factor 3 complex, eIF3m"/>
    <property type="evidence" value="ECO:0007669"/>
    <property type="project" value="TreeGrafter"/>
</dbReference>
<dbReference type="AlphaFoldDB" id="E1Z8K8"/>
<dbReference type="GeneID" id="17357095"/>